<dbReference type="SUPFAM" id="SSF52540">
    <property type="entry name" value="P-loop containing nucleoside triphosphate hydrolases"/>
    <property type="match status" value="1"/>
</dbReference>
<dbReference type="InterPro" id="IPR006664">
    <property type="entry name" value="OMP_bac"/>
</dbReference>
<dbReference type="InterPro" id="IPR003593">
    <property type="entry name" value="AAA+_ATPase"/>
</dbReference>
<dbReference type="CDD" id="cd07185">
    <property type="entry name" value="OmpA_C-like"/>
    <property type="match status" value="1"/>
</dbReference>
<evidence type="ECO:0000313" key="7">
    <source>
        <dbReference type="Proteomes" id="UP000471640"/>
    </source>
</evidence>
<sequence length="717" mass="77956">MYESFFGLNEKPFSLLPDPSFLYFSKIHREALTLVEYGLYSQSGFTVLTGEIGSGKTTLMRYLLDKLDDDLTVGLISHTHQSIGQIMDWVCVAFELDAPAGDKIRQHEALVGFLLQQYKEGKKTLLIIDEAQNLGLDKLEEIRLLSNINADKDLVLQLLLLGQPQLRDQLRSPDLEQFVQRVSASYHLGRLNAEETFYYIRHRLKIAGGHRAIFTPDACHAVFHYSNGIPRIINLICETALVFSYGAGHSQITGEAIDQFIKSDASNLLISLNQSERLEPDSDIAAKLEAAAKQLDEKADIPAPETRIETPPTPSRDSGIESAGSASALDPPSASATLVAEANEPQQEARPTAGEPNSPEIEKEADSDEQLPPAALIKPSRVPSRRLRELIAVAAGVALGLGLSSWYLHERGSDQTTIVEPTSSTEQPSPSSTEDASEPPRQTQTRKTDSAPLETADSAQTQEEEDIRSIAVAPLQPSDPRQVPDDSLGIETPDSSPSAAIRLEPSAQSQEEIPSAAQTRIAPIAAADQDTAPSAPDPEQPPLAATPTTTSIDAAAVDPQEPKITDEGQATQEIRASALNTLETALASLPCRINREESGALTLDFSESIRFRDGSTALDSTAMDALRQLSEILKGYDGIRLRVLSHTDSRGSRSANKALSERRAQRVADFIKEQGLAEASISYEGKGEEDLKIDPAEEVAQGPWINRRIEIELTESP</sequence>
<feature type="region of interest" description="Disordered" evidence="4">
    <location>
        <begin position="415"/>
        <end position="567"/>
    </location>
</feature>
<feature type="compositionally biased region" description="Low complexity" evidence="4">
    <location>
        <begin position="420"/>
        <end position="434"/>
    </location>
</feature>
<dbReference type="RefSeq" id="WP_164655954.1">
    <property type="nucleotide sequence ID" value="NZ_JAAIJR010000133.1"/>
</dbReference>
<dbReference type="PROSITE" id="PS51123">
    <property type="entry name" value="OMPA_2"/>
    <property type="match status" value="1"/>
</dbReference>
<dbReference type="InterPro" id="IPR052026">
    <property type="entry name" value="ExeA_AAA_ATPase_DNA-bind"/>
</dbReference>
<dbReference type="Gene3D" id="3.40.50.300">
    <property type="entry name" value="P-loop containing nucleotide triphosphate hydrolases"/>
    <property type="match status" value="1"/>
</dbReference>
<evidence type="ECO:0000256" key="4">
    <source>
        <dbReference type="SAM" id="MobiDB-lite"/>
    </source>
</evidence>
<dbReference type="InterPro" id="IPR027417">
    <property type="entry name" value="P-loop_NTPase"/>
</dbReference>
<dbReference type="PANTHER" id="PTHR35894:SF1">
    <property type="entry name" value="PHOSPHORIBULOKINASE _ URIDINE KINASE FAMILY"/>
    <property type="match status" value="1"/>
</dbReference>
<keyword evidence="7" id="KW-1185">Reference proteome</keyword>
<dbReference type="Proteomes" id="UP000471640">
    <property type="component" value="Unassembled WGS sequence"/>
</dbReference>
<dbReference type="InterPro" id="IPR006665">
    <property type="entry name" value="OmpA-like"/>
</dbReference>
<dbReference type="SUPFAM" id="SSF103088">
    <property type="entry name" value="OmpA-like"/>
    <property type="match status" value="1"/>
</dbReference>
<dbReference type="SMART" id="SM00382">
    <property type="entry name" value="AAA"/>
    <property type="match status" value="1"/>
</dbReference>
<evidence type="ECO:0000313" key="6">
    <source>
        <dbReference type="EMBL" id="NEX22862.1"/>
    </source>
</evidence>
<comment type="subcellular location">
    <subcellularLocation>
        <location evidence="1">Membrane</location>
    </subcellularLocation>
</comment>
<reference evidence="6 7" key="2">
    <citation type="submission" date="2020-02" db="EMBL/GenBank/DDBJ databases">
        <title>Genome sequences of Thiorhodococcus mannitoliphagus and Thiorhodococcus minor, purple sulfur photosynthetic bacteria in the gammaproteobacterial family, Chromatiaceae.</title>
        <authorList>
            <person name="Aviles F.A."/>
            <person name="Meyer T.E."/>
            <person name="Kyndt J.A."/>
        </authorList>
    </citation>
    <scope>NUCLEOTIDE SEQUENCE [LARGE SCALE GENOMIC DNA]</scope>
    <source>
        <strain evidence="6 7">DSM 18266</strain>
    </source>
</reference>
<evidence type="ECO:0000256" key="2">
    <source>
        <dbReference type="ARBA" id="ARBA00023136"/>
    </source>
</evidence>
<dbReference type="Pfam" id="PF13401">
    <property type="entry name" value="AAA_22"/>
    <property type="match status" value="1"/>
</dbReference>
<dbReference type="Pfam" id="PF00691">
    <property type="entry name" value="OmpA"/>
    <property type="match status" value="1"/>
</dbReference>
<dbReference type="GO" id="GO:0016020">
    <property type="term" value="C:membrane"/>
    <property type="evidence" value="ECO:0007669"/>
    <property type="project" value="UniProtKB-SubCell"/>
</dbReference>
<evidence type="ECO:0000256" key="3">
    <source>
        <dbReference type="PROSITE-ProRule" id="PRU00473"/>
    </source>
</evidence>
<name>A0A6P1E2Z9_9GAMM</name>
<accession>A0A6P1E2Z9</accession>
<reference evidence="7" key="1">
    <citation type="journal article" date="2020" name="Microbiol. Resour. Announc.">
        <title>Draft Genome Sequences of Thiorhodococcus mannitoliphagus and Thiorhodococcus minor, Purple Sulfur Photosynthetic Bacteria in the Gammaproteobacterial Family Chromatiaceae.</title>
        <authorList>
            <person name="Aviles F.A."/>
            <person name="Meyer T.E."/>
            <person name="Kyndt J.A."/>
        </authorList>
    </citation>
    <scope>NUCLEOTIDE SEQUENCE [LARGE SCALE GENOMIC DNA]</scope>
    <source>
        <strain evidence="7">DSM 18266</strain>
    </source>
</reference>
<feature type="compositionally biased region" description="Low complexity" evidence="4">
    <location>
        <begin position="516"/>
        <end position="527"/>
    </location>
</feature>
<protein>
    <submittedName>
        <fullName evidence="6">AAA family ATPase</fullName>
    </submittedName>
</protein>
<feature type="domain" description="OmpA-like" evidence="5">
    <location>
        <begin position="598"/>
        <end position="717"/>
    </location>
</feature>
<dbReference type="PRINTS" id="PR01021">
    <property type="entry name" value="OMPADOMAIN"/>
</dbReference>
<comment type="caution">
    <text evidence="6">The sequence shown here is derived from an EMBL/GenBank/DDBJ whole genome shotgun (WGS) entry which is preliminary data.</text>
</comment>
<dbReference type="Gene3D" id="3.30.1330.60">
    <property type="entry name" value="OmpA-like domain"/>
    <property type="match status" value="1"/>
</dbReference>
<feature type="region of interest" description="Disordered" evidence="4">
    <location>
        <begin position="295"/>
        <end position="377"/>
    </location>
</feature>
<dbReference type="InterPro" id="IPR049945">
    <property type="entry name" value="AAA_22"/>
</dbReference>
<dbReference type="EMBL" id="JAAIJR010000133">
    <property type="protein sequence ID" value="NEX22862.1"/>
    <property type="molecule type" value="Genomic_DNA"/>
</dbReference>
<dbReference type="PANTHER" id="PTHR35894">
    <property type="entry name" value="GENERAL SECRETION PATHWAY PROTEIN A-RELATED"/>
    <property type="match status" value="1"/>
</dbReference>
<gene>
    <name evidence="6" type="ORF">G3480_21590</name>
</gene>
<organism evidence="6 7">
    <name type="scientific">Thiorhodococcus mannitoliphagus</name>
    <dbReference type="NCBI Taxonomy" id="329406"/>
    <lineage>
        <taxon>Bacteria</taxon>
        <taxon>Pseudomonadati</taxon>
        <taxon>Pseudomonadota</taxon>
        <taxon>Gammaproteobacteria</taxon>
        <taxon>Chromatiales</taxon>
        <taxon>Chromatiaceae</taxon>
        <taxon>Thiorhodococcus</taxon>
    </lineage>
</organism>
<dbReference type="GO" id="GO:0016887">
    <property type="term" value="F:ATP hydrolysis activity"/>
    <property type="evidence" value="ECO:0007669"/>
    <property type="project" value="InterPro"/>
</dbReference>
<dbReference type="InterPro" id="IPR036737">
    <property type="entry name" value="OmpA-like_sf"/>
</dbReference>
<proteinExistence type="predicted"/>
<dbReference type="AlphaFoldDB" id="A0A6P1E2Z9"/>
<evidence type="ECO:0000256" key="1">
    <source>
        <dbReference type="ARBA" id="ARBA00004370"/>
    </source>
</evidence>
<feature type="compositionally biased region" description="Low complexity" evidence="4">
    <location>
        <begin position="322"/>
        <end position="336"/>
    </location>
</feature>
<keyword evidence="2 3" id="KW-0472">Membrane</keyword>
<evidence type="ECO:0000259" key="5">
    <source>
        <dbReference type="PROSITE" id="PS51123"/>
    </source>
</evidence>